<feature type="active site" description="Proton acceptor" evidence="5">
    <location>
        <position position="620"/>
    </location>
</feature>
<dbReference type="SUPFAM" id="SSF51905">
    <property type="entry name" value="FAD/NAD(P)-binding domain"/>
    <property type="match status" value="1"/>
</dbReference>
<dbReference type="InterPro" id="IPR007867">
    <property type="entry name" value="GMC_OxRtase_C"/>
</dbReference>
<organism evidence="9 10">
    <name type="scientific">Rickenella mellea</name>
    <dbReference type="NCBI Taxonomy" id="50990"/>
    <lineage>
        <taxon>Eukaryota</taxon>
        <taxon>Fungi</taxon>
        <taxon>Dikarya</taxon>
        <taxon>Basidiomycota</taxon>
        <taxon>Agaricomycotina</taxon>
        <taxon>Agaricomycetes</taxon>
        <taxon>Hymenochaetales</taxon>
        <taxon>Rickenellaceae</taxon>
        <taxon>Rickenella</taxon>
    </lineage>
</organism>
<comment type="cofactor">
    <cofactor evidence="1 6">
        <name>FAD</name>
        <dbReference type="ChEBI" id="CHEBI:57692"/>
    </cofactor>
</comment>
<feature type="domain" description="Glucose-methanol-choline oxidoreductase N-terminal" evidence="8">
    <location>
        <begin position="332"/>
        <end position="346"/>
    </location>
</feature>
<dbReference type="GO" id="GO:0016614">
    <property type="term" value="F:oxidoreductase activity, acting on CH-OH group of donors"/>
    <property type="evidence" value="ECO:0007669"/>
    <property type="project" value="InterPro"/>
</dbReference>
<dbReference type="PIRSF" id="PIRSF000137">
    <property type="entry name" value="Alcohol_oxidase"/>
    <property type="match status" value="1"/>
</dbReference>
<comment type="similarity">
    <text evidence="2">Belongs to the GMC oxidoreductase family.</text>
</comment>
<evidence type="ECO:0000256" key="5">
    <source>
        <dbReference type="PIRSR" id="PIRSR000137-1"/>
    </source>
</evidence>
<dbReference type="Proteomes" id="UP000294933">
    <property type="component" value="Unassembled WGS sequence"/>
</dbReference>
<evidence type="ECO:0000256" key="7">
    <source>
        <dbReference type="SAM" id="MobiDB-lite"/>
    </source>
</evidence>
<dbReference type="Gene3D" id="3.30.560.10">
    <property type="entry name" value="Glucose Oxidase, domain 3"/>
    <property type="match status" value="1"/>
</dbReference>
<evidence type="ECO:0000256" key="2">
    <source>
        <dbReference type="ARBA" id="ARBA00010790"/>
    </source>
</evidence>
<keyword evidence="10" id="KW-1185">Reference proteome</keyword>
<feature type="active site" description="Proton donor" evidence="5">
    <location>
        <position position="577"/>
    </location>
</feature>
<feature type="compositionally biased region" description="Polar residues" evidence="7">
    <location>
        <begin position="545"/>
        <end position="554"/>
    </location>
</feature>
<dbReference type="SUPFAM" id="SSF54373">
    <property type="entry name" value="FAD-linked reductases, C-terminal domain"/>
    <property type="match status" value="1"/>
</dbReference>
<dbReference type="Gene3D" id="3.50.50.60">
    <property type="entry name" value="FAD/NAD(P)-binding domain"/>
    <property type="match status" value="1"/>
</dbReference>
<gene>
    <name evidence="9" type="ORF">BD410DRAFT_783680</name>
</gene>
<dbReference type="STRING" id="50990.A0A4Y7QGX3"/>
<dbReference type="EMBL" id="ML170161">
    <property type="protein sequence ID" value="TDL26596.1"/>
    <property type="molecule type" value="Genomic_DNA"/>
</dbReference>
<dbReference type="InterPro" id="IPR000172">
    <property type="entry name" value="GMC_OxRdtase_N"/>
</dbReference>
<evidence type="ECO:0000313" key="9">
    <source>
        <dbReference type="EMBL" id="TDL26596.1"/>
    </source>
</evidence>
<dbReference type="PROSITE" id="PS00624">
    <property type="entry name" value="GMC_OXRED_2"/>
    <property type="match status" value="1"/>
</dbReference>
<evidence type="ECO:0000256" key="1">
    <source>
        <dbReference type="ARBA" id="ARBA00001974"/>
    </source>
</evidence>
<reference evidence="9 10" key="1">
    <citation type="submission" date="2018-06" db="EMBL/GenBank/DDBJ databases">
        <title>A transcriptomic atlas of mushroom development highlights an independent origin of complex multicellularity.</title>
        <authorList>
            <consortium name="DOE Joint Genome Institute"/>
            <person name="Krizsan K."/>
            <person name="Almasi E."/>
            <person name="Merenyi Z."/>
            <person name="Sahu N."/>
            <person name="Viragh M."/>
            <person name="Koszo T."/>
            <person name="Mondo S."/>
            <person name="Kiss B."/>
            <person name="Balint B."/>
            <person name="Kues U."/>
            <person name="Barry K."/>
            <person name="Hegedus J.C."/>
            <person name="Henrissat B."/>
            <person name="Johnson J."/>
            <person name="Lipzen A."/>
            <person name="Ohm R."/>
            <person name="Nagy I."/>
            <person name="Pangilinan J."/>
            <person name="Yan J."/>
            <person name="Xiong Y."/>
            <person name="Grigoriev I.V."/>
            <person name="Hibbett D.S."/>
            <person name="Nagy L.G."/>
        </authorList>
    </citation>
    <scope>NUCLEOTIDE SEQUENCE [LARGE SCALE GENOMIC DNA]</scope>
    <source>
        <strain evidence="9 10">SZMC22713</strain>
    </source>
</reference>
<name>A0A4Y7QGX3_9AGAM</name>
<dbReference type="InterPro" id="IPR036188">
    <property type="entry name" value="FAD/NAD-bd_sf"/>
</dbReference>
<dbReference type="Pfam" id="PF05199">
    <property type="entry name" value="GMC_oxred_C"/>
    <property type="match status" value="1"/>
</dbReference>
<proteinExistence type="inferred from homology"/>
<evidence type="ECO:0000256" key="3">
    <source>
        <dbReference type="ARBA" id="ARBA00022630"/>
    </source>
</evidence>
<feature type="region of interest" description="Disordered" evidence="7">
    <location>
        <begin position="539"/>
        <end position="563"/>
    </location>
</feature>
<dbReference type="Pfam" id="PF00732">
    <property type="entry name" value="GMC_oxred_N"/>
    <property type="match status" value="1"/>
</dbReference>
<keyword evidence="3" id="KW-0285">Flavoprotein</keyword>
<evidence type="ECO:0000259" key="8">
    <source>
        <dbReference type="PROSITE" id="PS00624"/>
    </source>
</evidence>
<feature type="binding site" evidence="6">
    <location>
        <position position="287"/>
    </location>
    <ligand>
        <name>FAD</name>
        <dbReference type="ChEBI" id="CHEBI:57692"/>
    </ligand>
</feature>
<dbReference type="GO" id="GO:0050660">
    <property type="term" value="F:flavin adenine dinucleotide binding"/>
    <property type="evidence" value="ECO:0007669"/>
    <property type="project" value="InterPro"/>
</dbReference>
<dbReference type="VEuPathDB" id="FungiDB:BD410DRAFT_783680"/>
<dbReference type="OrthoDB" id="269227at2759"/>
<keyword evidence="4 6" id="KW-0274">FAD</keyword>
<sequence>MADKHPTLQLIATSASVIGGVLALASLAATQIERSKKNKPGLVKCTSKEVGSEVWSGDVTPEYDVVVVGGGTAGCALASRLSEDPNIRVLLLEAGGSGKILPFSLIPGGYSKLFKTEHEFALRTVEQQDGRDRFWPRAKMLGGCSAINAMMFHQGAPTDYDEWAQSGEEGAEQWAFKNFQKYFLKFEKFNPHASSPDVDASLRGASGPIDIGFFGNFSQVAQTFVKTCVNLGIPKTNDFNTAAGTLGVSRVLTYINDKGQRVSTEAAYLTPAVLSRPNLKVATHAHVTKMLVEDVLDGDKKVKRAVGVEFCEKKGGVRYRVKARREVVLSAGAVHTPHILLLSGIGPAAHLAAHNIPLTHDLPGVGQHLMDHAVVNVIYQVQPGLSLNWLRSLSFVDKMRQIAALLQWKTSGTGPLTSNIAEAAAFVKTTDPHLFPKSEFPTDVKDHSSGADAPDLEFYASPFSWKQHGEVDHPSDESICLGAVLLRPESTGSITLKSADPFDPPIIDPNYLSTQNDIAVLARGLRILLRIGHADPFSTLLDPPSSRSPDIDNTLSPSSSDSQLESLIRSRVETLYHPTSSARMAPLKDGGVVDAYLRVHGVQGLRVADASVFPTIVAGHTAAPSIAVGEKAADIIKESI</sequence>
<evidence type="ECO:0000256" key="4">
    <source>
        <dbReference type="ARBA" id="ARBA00022827"/>
    </source>
</evidence>
<dbReference type="PANTHER" id="PTHR11552">
    <property type="entry name" value="GLUCOSE-METHANOL-CHOLINE GMC OXIDOREDUCTASE"/>
    <property type="match status" value="1"/>
</dbReference>
<evidence type="ECO:0000313" key="10">
    <source>
        <dbReference type="Proteomes" id="UP000294933"/>
    </source>
</evidence>
<dbReference type="InterPro" id="IPR012132">
    <property type="entry name" value="GMC_OxRdtase"/>
</dbReference>
<dbReference type="PANTHER" id="PTHR11552:SF147">
    <property type="entry name" value="CHOLINE DEHYDROGENASE, MITOCHONDRIAL"/>
    <property type="match status" value="1"/>
</dbReference>
<evidence type="ECO:0000256" key="6">
    <source>
        <dbReference type="PIRSR" id="PIRSR000137-2"/>
    </source>
</evidence>
<protein>
    <submittedName>
        <fullName evidence="9">GMC oxidoreductase</fullName>
    </submittedName>
</protein>
<dbReference type="AlphaFoldDB" id="A0A4Y7QGX3"/>
<accession>A0A4Y7QGX3</accession>